<dbReference type="InterPro" id="IPR011333">
    <property type="entry name" value="SKP1/BTB/POZ_sf"/>
</dbReference>
<dbReference type="CDD" id="cd18186">
    <property type="entry name" value="BTB_POZ_ZBTB_KLHL-like"/>
    <property type="match status" value="1"/>
</dbReference>
<organism evidence="3 4">
    <name type="scientific">Clohesyomyces aquaticus</name>
    <dbReference type="NCBI Taxonomy" id="1231657"/>
    <lineage>
        <taxon>Eukaryota</taxon>
        <taxon>Fungi</taxon>
        <taxon>Dikarya</taxon>
        <taxon>Ascomycota</taxon>
        <taxon>Pezizomycotina</taxon>
        <taxon>Dothideomycetes</taxon>
        <taxon>Pleosporomycetidae</taxon>
        <taxon>Pleosporales</taxon>
        <taxon>Lindgomycetaceae</taxon>
        <taxon>Clohesyomyces</taxon>
    </lineage>
</organism>
<feature type="region of interest" description="Disordered" evidence="1">
    <location>
        <begin position="137"/>
        <end position="182"/>
    </location>
</feature>
<dbReference type="PANTHER" id="PTHR47843">
    <property type="entry name" value="BTB DOMAIN-CONTAINING PROTEIN-RELATED"/>
    <property type="match status" value="1"/>
</dbReference>
<dbReference type="EMBL" id="MCFA01000040">
    <property type="protein sequence ID" value="ORY13622.1"/>
    <property type="molecule type" value="Genomic_DNA"/>
</dbReference>
<dbReference type="InterPro" id="IPR000210">
    <property type="entry name" value="BTB/POZ_dom"/>
</dbReference>
<evidence type="ECO:0000259" key="2">
    <source>
        <dbReference type="PROSITE" id="PS50097"/>
    </source>
</evidence>
<dbReference type="OrthoDB" id="194443at2759"/>
<feature type="compositionally biased region" description="Polar residues" evidence="1">
    <location>
        <begin position="147"/>
        <end position="156"/>
    </location>
</feature>
<dbReference type="PANTHER" id="PTHR47843:SF2">
    <property type="entry name" value="BTB DOMAIN-CONTAINING PROTEIN"/>
    <property type="match status" value="1"/>
</dbReference>
<dbReference type="AlphaFoldDB" id="A0A1Y1ZTS2"/>
<dbReference type="Pfam" id="PF00651">
    <property type="entry name" value="BTB"/>
    <property type="match status" value="1"/>
</dbReference>
<dbReference type="SUPFAM" id="SSF54695">
    <property type="entry name" value="POZ domain"/>
    <property type="match status" value="1"/>
</dbReference>
<feature type="domain" description="BTB" evidence="2">
    <location>
        <begin position="22"/>
        <end position="92"/>
    </location>
</feature>
<evidence type="ECO:0000256" key="1">
    <source>
        <dbReference type="SAM" id="MobiDB-lite"/>
    </source>
</evidence>
<proteinExistence type="predicted"/>
<protein>
    <recommendedName>
        <fullName evidence="2">BTB domain-containing protein</fullName>
    </recommendedName>
</protein>
<name>A0A1Y1ZTS2_9PLEO</name>
<evidence type="ECO:0000313" key="4">
    <source>
        <dbReference type="Proteomes" id="UP000193144"/>
    </source>
</evidence>
<gene>
    <name evidence="3" type="ORF">BCR34DRAFT_480727</name>
</gene>
<dbReference type="PROSITE" id="PS50097">
    <property type="entry name" value="BTB"/>
    <property type="match status" value="1"/>
</dbReference>
<accession>A0A1Y1ZTS2</accession>
<comment type="caution">
    <text evidence="3">The sequence shown here is derived from an EMBL/GenBank/DDBJ whole genome shotgun (WGS) entry which is preliminary data.</text>
</comment>
<dbReference type="SMART" id="SM00225">
    <property type="entry name" value="BTB"/>
    <property type="match status" value="1"/>
</dbReference>
<dbReference type="STRING" id="1231657.A0A1Y1ZTS2"/>
<reference evidence="3 4" key="1">
    <citation type="submission" date="2016-07" db="EMBL/GenBank/DDBJ databases">
        <title>Pervasive Adenine N6-methylation of Active Genes in Fungi.</title>
        <authorList>
            <consortium name="DOE Joint Genome Institute"/>
            <person name="Mondo S.J."/>
            <person name="Dannebaum R.O."/>
            <person name="Kuo R.C."/>
            <person name="Labutti K."/>
            <person name="Haridas S."/>
            <person name="Kuo A."/>
            <person name="Salamov A."/>
            <person name="Ahrendt S.R."/>
            <person name="Lipzen A."/>
            <person name="Sullivan W."/>
            <person name="Andreopoulos W.B."/>
            <person name="Clum A."/>
            <person name="Lindquist E."/>
            <person name="Daum C."/>
            <person name="Ramamoorthy G.K."/>
            <person name="Gryganskyi A."/>
            <person name="Culley D."/>
            <person name="Magnuson J.K."/>
            <person name="James T.Y."/>
            <person name="O'Malley M.A."/>
            <person name="Stajich J.E."/>
            <person name="Spatafora J.W."/>
            <person name="Visel A."/>
            <person name="Grigoriev I.V."/>
        </authorList>
    </citation>
    <scope>NUCLEOTIDE SEQUENCE [LARGE SCALE GENOMIC DNA]</scope>
    <source>
        <strain evidence="3 4">CBS 115471</strain>
    </source>
</reference>
<evidence type="ECO:0000313" key="3">
    <source>
        <dbReference type="EMBL" id="ORY13622.1"/>
    </source>
</evidence>
<dbReference type="Proteomes" id="UP000193144">
    <property type="component" value="Unassembled WGS sequence"/>
</dbReference>
<dbReference type="Gene3D" id="3.30.710.10">
    <property type="entry name" value="Potassium Channel Kv1.1, Chain A"/>
    <property type="match status" value="1"/>
</dbReference>
<sequence>MPFMNNKGSSTLGHTFRNFEQAIITIKVGKGENPESFSAHRELLRRCSGYFDRYFQSQGTSPYKNGDSSLELEDTHPDVFDAFMIWLYTGEIPHHLIEGRKEEPIVETNGTSEPIDQKVPIGDEDVDTVSWGITLDADDTVVGDQPNGDSTPSESGSGAEKVPGEGESEKSSVISLPTRSAVEKPELPKETLCPCCQRSYKWRSLEGFLQRRFISLYVFANKYEIPALRRAVTIAWQTNEEILQSMPDHSNVIAAYEDLPPSAPLCRYFLDMYSVYWNPDRDDERTMALRSQLPQPFLFELVTTLARGERPKMEQHWCEFHEHESDADRKACQEQLMKDPVASKALKRIQDSKSWKGLVFKKGKR</sequence>
<keyword evidence="4" id="KW-1185">Reference proteome</keyword>